<feature type="domain" description="Rab3GAP catalytic subunit C-terminal" evidence="11">
    <location>
        <begin position="732"/>
        <end position="876"/>
    </location>
</feature>
<dbReference type="InterPro" id="IPR026147">
    <property type="entry name" value="Rab3GAP1_conserved"/>
</dbReference>
<dbReference type="Pfam" id="PF13890">
    <property type="entry name" value="Rab3-GTPase_cat"/>
    <property type="match status" value="1"/>
</dbReference>
<proteinExistence type="inferred from homology"/>
<feature type="non-terminal residue" evidence="12">
    <location>
        <position position="1"/>
    </location>
</feature>
<evidence type="ECO:0000313" key="13">
    <source>
        <dbReference type="Proteomes" id="UP000285301"/>
    </source>
</evidence>
<evidence type="ECO:0000256" key="6">
    <source>
        <dbReference type="ARBA" id="ARBA00022468"/>
    </source>
</evidence>
<evidence type="ECO:0000256" key="3">
    <source>
        <dbReference type="ARBA" id="ARBA00004496"/>
    </source>
</evidence>
<dbReference type="GO" id="GO:0005783">
    <property type="term" value="C:endoplasmic reticulum"/>
    <property type="evidence" value="ECO:0007669"/>
    <property type="project" value="UniProtKB-SubCell"/>
</dbReference>
<feature type="domain" description="Rab3GAP catalytic subunit conserved" evidence="10">
    <location>
        <begin position="520"/>
        <end position="669"/>
    </location>
</feature>
<organism evidence="12 13">
    <name type="scientific">Dinothrombium tinctorium</name>
    <dbReference type="NCBI Taxonomy" id="1965070"/>
    <lineage>
        <taxon>Eukaryota</taxon>
        <taxon>Metazoa</taxon>
        <taxon>Ecdysozoa</taxon>
        <taxon>Arthropoda</taxon>
        <taxon>Chelicerata</taxon>
        <taxon>Arachnida</taxon>
        <taxon>Acari</taxon>
        <taxon>Acariformes</taxon>
        <taxon>Trombidiformes</taxon>
        <taxon>Prostigmata</taxon>
        <taxon>Anystina</taxon>
        <taxon>Parasitengona</taxon>
        <taxon>Trombidioidea</taxon>
        <taxon>Trombidiidae</taxon>
        <taxon>Dinothrombium</taxon>
    </lineage>
</organism>
<dbReference type="EMBL" id="NCKU01001212">
    <property type="protein sequence ID" value="RWS12763.1"/>
    <property type="molecule type" value="Genomic_DNA"/>
</dbReference>
<keyword evidence="9" id="KW-0333">Golgi apparatus</keyword>
<keyword evidence="7" id="KW-0963">Cytoplasm</keyword>
<comment type="subcellular location">
    <subcellularLocation>
        <location evidence="3">Cytoplasm</location>
    </subcellularLocation>
    <subcellularLocation>
        <location evidence="2">Endoplasmic reticulum</location>
    </subcellularLocation>
    <subcellularLocation>
        <location evidence="1">Golgi apparatus</location>
        <location evidence="1">cis-Golgi network</location>
    </subcellularLocation>
</comment>
<keyword evidence="6" id="KW-0343">GTPase activation</keyword>
<gene>
    <name evidence="12" type="ORF">B4U79_01186</name>
</gene>
<evidence type="ECO:0000256" key="9">
    <source>
        <dbReference type="ARBA" id="ARBA00023034"/>
    </source>
</evidence>
<evidence type="ECO:0000256" key="8">
    <source>
        <dbReference type="ARBA" id="ARBA00022824"/>
    </source>
</evidence>
<comment type="similarity">
    <text evidence="4">Belongs to the Rab3-GAP catalytic subunit family.</text>
</comment>
<accession>A0A443RBZ1</accession>
<dbReference type="STRING" id="1965070.A0A443RBZ1"/>
<evidence type="ECO:0000313" key="12">
    <source>
        <dbReference type="EMBL" id="RWS12763.1"/>
    </source>
</evidence>
<sequence length="877" mass="101102">ENDVFEITDYTTASDWERFISDFEEVIRHWNLTSKLIKSNESSKINQDLEQMVEIKFAKVPFSVMLYNSSQNESLESEDEANIKALQELLSVQNDYPSRAHCICRYYGFKQFIVLCPLNDNDSIYTEDKAKLVLSALTIALSNTNCSVPVFLQLHQKPRKFFRGTIVTANTRTDLEMVHFIETPHGYGYLSELLNLFKEKLTCPLESCPPMNVSVRLTHIIRKWPEIWSDDEEIPSDDINLNELNQLKIKCNQEPLLELQLSTTWPSLSEQVVSDSEYYSDLNPLHAPQWTCRLICKEAVSSNLSDALFSFIHIKNSWSEKDTILGKVIISCEEKESELEVKQALNKLANPLSLSLPSFTPKLKLHQSQNLSKEIVSFIFDQNVKKDDKVAELFYDFRSFKSSPYNGLVWRLAVVLCQVYYTYRDLALIAYIWKDLINELRRYWESCSTIEGFDDVNVPNLGTCLLHQKLELLMCCIQQKNKREGRSNQSAEIGRDESVVDDDDIFFDCMEEIEDKGCDNEGEGRLEKHQQLLLLKTGDPLYIPVTQEPTPLTEDMLQEQAQILSQLGTTAESSLLRARMQCANLLSDMEAFKAANPGAILEDFVRWHSPRDYIEEDSKQGSIGHLSTRMQHSGNIWREMWDSARAIPALKQKRIFDYTKEAEKFLHYLASFTLSDLVNHMMPVLIHYALAHLTSIRSELELSDSELPINVIEITHNSCNGYYDRCLKIIQAIETKLLRIISLKKKLEMAHNLEFDASVKPFSWNFVKKFILQLLSEPEVKIPGNGSDYFGALIKRLFMENNALLYEEITPVGERDHQEITNRRTKLPPPMAKEFILRLTIPYPAAYSKPLPQRMYCLLSPSEFRLATAVTEDTIHF</sequence>
<evidence type="ECO:0000256" key="4">
    <source>
        <dbReference type="ARBA" id="ARBA00008856"/>
    </source>
</evidence>
<dbReference type="Pfam" id="PF19533">
    <property type="entry name" value="Rab3-GAP_cat_C"/>
    <property type="match status" value="1"/>
</dbReference>
<dbReference type="PANTHER" id="PTHR21422">
    <property type="entry name" value="RAB3 GTPASE-ACTIVATING PROTEIN CATALYTIC SUBUNIT"/>
    <property type="match status" value="1"/>
</dbReference>
<keyword evidence="13" id="KW-1185">Reference proteome</keyword>
<dbReference type="InterPro" id="IPR045698">
    <property type="entry name" value="Rab3GAP1_C"/>
</dbReference>
<keyword evidence="8" id="KW-0256">Endoplasmic reticulum</keyword>
<protein>
    <recommendedName>
        <fullName evidence="5">Rab3 GTPase-activating protein catalytic subunit</fullName>
    </recommendedName>
</protein>
<dbReference type="InterPro" id="IPR045700">
    <property type="entry name" value="Rab3GAP1"/>
</dbReference>
<dbReference type="OrthoDB" id="17346at2759"/>
<evidence type="ECO:0000256" key="7">
    <source>
        <dbReference type="ARBA" id="ARBA00022490"/>
    </source>
</evidence>
<reference evidence="12 13" key="1">
    <citation type="journal article" date="2018" name="Gigascience">
        <title>Genomes of trombidid mites reveal novel predicted allergens and laterally-transferred genes associated with secondary metabolism.</title>
        <authorList>
            <person name="Dong X."/>
            <person name="Chaisiri K."/>
            <person name="Xia D."/>
            <person name="Armstrong S.D."/>
            <person name="Fang Y."/>
            <person name="Donnelly M.J."/>
            <person name="Kadowaki T."/>
            <person name="McGarry J.W."/>
            <person name="Darby A.C."/>
            <person name="Makepeace B.L."/>
        </authorList>
    </citation>
    <scope>NUCLEOTIDE SEQUENCE [LARGE SCALE GENOMIC DNA]</scope>
    <source>
        <strain evidence="12">UoL-WK</strain>
    </source>
</reference>
<dbReference type="GO" id="GO:0005096">
    <property type="term" value="F:GTPase activator activity"/>
    <property type="evidence" value="ECO:0007669"/>
    <property type="project" value="UniProtKB-KW"/>
</dbReference>
<comment type="caution">
    <text evidence="12">The sequence shown here is derived from an EMBL/GenBank/DDBJ whole genome shotgun (WGS) entry which is preliminary data.</text>
</comment>
<dbReference type="PANTHER" id="PTHR21422:SF9">
    <property type="entry name" value="RAB3 GTPASE-ACTIVATING PROTEIN CATALYTIC SUBUNIT"/>
    <property type="match status" value="1"/>
</dbReference>
<evidence type="ECO:0000259" key="11">
    <source>
        <dbReference type="Pfam" id="PF19533"/>
    </source>
</evidence>
<evidence type="ECO:0000259" key="10">
    <source>
        <dbReference type="Pfam" id="PF13890"/>
    </source>
</evidence>
<dbReference type="AlphaFoldDB" id="A0A443RBZ1"/>
<dbReference type="GO" id="GO:0005794">
    <property type="term" value="C:Golgi apparatus"/>
    <property type="evidence" value="ECO:0007669"/>
    <property type="project" value="UniProtKB-SubCell"/>
</dbReference>
<evidence type="ECO:0000256" key="1">
    <source>
        <dbReference type="ARBA" id="ARBA00004222"/>
    </source>
</evidence>
<dbReference type="Proteomes" id="UP000285301">
    <property type="component" value="Unassembled WGS sequence"/>
</dbReference>
<evidence type="ECO:0000256" key="5">
    <source>
        <dbReference type="ARBA" id="ARBA00015817"/>
    </source>
</evidence>
<evidence type="ECO:0000256" key="2">
    <source>
        <dbReference type="ARBA" id="ARBA00004240"/>
    </source>
</evidence>
<name>A0A443RBZ1_9ACAR</name>